<evidence type="ECO:0000313" key="1">
    <source>
        <dbReference type="EMBL" id="MCI0184888.1"/>
    </source>
</evidence>
<evidence type="ECO:0000313" key="2">
    <source>
        <dbReference type="Proteomes" id="UP001139263"/>
    </source>
</evidence>
<protein>
    <submittedName>
        <fullName evidence="1">Uncharacterized protein</fullName>
    </submittedName>
</protein>
<name>A0A9X1VEY3_9BACL</name>
<proteinExistence type="predicted"/>
<reference evidence="1" key="1">
    <citation type="submission" date="2022-03" db="EMBL/GenBank/DDBJ databases">
        <title>Draft Genome Sequence of Firmicute Strain S0AB, a Heterotrophic Iron/Sulfur-Oxidizing Extreme Acidophile.</title>
        <authorList>
            <person name="Vergara E."/>
            <person name="Pakostova E."/>
            <person name="Johnson D.B."/>
            <person name="Holmes D.S."/>
        </authorList>
    </citation>
    <scope>NUCLEOTIDE SEQUENCE</scope>
    <source>
        <strain evidence="1">S0AB</strain>
    </source>
</reference>
<dbReference type="EMBL" id="JALBUF010000034">
    <property type="protein sequence ID" value="MCI0184888.1"/>
    <property type="molecule type" value="Genomic_DNA"/>
</dbReference>
<dbReference type="RefSeq" id="WP_241716915.1">
    <property type="nucleotide sequence ID" value="NZ_JALBUF010000034.1"/>
</dbReference>
<dbReference type="AlphaFoldDB" id="A0A9X1VEY3"/>
<keyword evidence="2" id="KW-1185">Reference proteome</keyword>
<sequence>MDLPWFCHPKVSDEIKVIAILSYYQAGNLATVFSVTREQIDKRHAIDQMFVSGLSVVAEKERVS</sequence>
<dbReference type="Proteomes" id="UP001139263">
    <property type="component" value="Unassembled WGS sequence"/>
</dbReference>
<gene>
    <name evidence="1" type="ORF">MM817_03185</name>
</gene>
<organism evidence="1 2">
    <name type="scientific">Sulfoacidibacillus ferrooxidans</name>
    <dbReference type="NCBI Taxonomy" id="2005001"/>
    <lineage>
        <taxon>Bacteria</taxon>
        <taxon>Bacillati</taxon>
        <taxon>Bacillota</taxon>
        <taxon>Bacilli</taxon>
        <taxon>Bacillales</taxon>
        <taxon>Alicyclobacillaceae</taxon>
        <taxon>Sulfoacidibacillus</taxon>
    </lineage>
</organism>
<accession>A0A9X1VEY3</accession>
<comment type="caution">
    <text evidence="1">The sequence shown here is derived from an EMBL/GenBank/DDBJ whole genome shotgun (WGS) entry which is preliminary data.</text>
</comment>